<reference evidence="2" key="1">
    <citation type="journal article" date="2019" name="Int. J. Syst. Evol. Microbiol.">
        <title>The Global Catalogue of Microorganisms (GCM) 10K type strain sequencing project: providing services to taxonomists for standard genome sequencing and annotation.</title>
        <authorList>
            <consortium name="The Broad Institute Genomics Platform"/>
            <consortium name="The Broad Institute Genome Sequencing Center for Infectious Disease"/>
            <person name="Wu L."/>
            <person name="Ma J."/>
        </authorList>
    </citation>
    <scope>NUCLEOTIDE SEQUENCE [LARGE SCALE GENOMIC DNA]</scope>
    <source>
        <strain evidence="2">JCM 17304</strain>
    </source>
</reference>
<evidence type="ECO:0000313" key="1">
    <source>
        <dbReference type="EMBL" id="GAA4082062.1"/>
    </source>
</evidence>
<sequence>MLGYKPAVIVLRSPRSCTLNHGRVYRSANERREYANLLLARYGVYGAKYTGKGIRA</sequence>
<organism evidence="1 2">
    <name type="scientific">Zhongshania borealis</name>
    <dbReference type="NCBI Taxonomy" id="889488"/>
    <lineage>
        <taxon>Bacteria</taxon>
        <taxon>Pseudomonadati</taxon>
        <taxon>Pseudomonadota</taxon>
        <taxon>Gammaproteobacteria</taxon>
        <taxon>Cellvibrionales</taxon>
        <taxon>Spongiibacteraceae</taxon>
        <taxon>Zhongshania</taxon>
    </lineage>
</organism>
<comment type="caution">
    <text evidence="1">The sequence shown here is derived from an EMBL/GenBank/DDBJ whole genome shotgun (WGS) entry which is preliminary data.</text>
</comment>
<protein>
    <submittedName>
        <fullName evidence="1">Uncharacterized protein</fullName>
    </submittedName>
</protein>
<gene>
    <name evidence="1" type="ORF">GCM10022414_00570</name>
</gene>
<dbReference type="EMBL" id="BAABDM010000001">
    <property type="protein sequence ID" value="GAA4082062.1"/>
    <property type="molecule type" value="Genomic_DNA"/>
</dbReference>
<dbReference type="Proteomes" id="UP001500392">
    <property type="component" value="Unassembled WGS sequence"/>
</dbReference>
<evidence type="ECO:0000313" key="2">
    <source>
        <dbReference type="Proteomes" id="UP001500392"/>
    </source>
</evidence>
<accession>A0ABP7W680</accession>
<keyword evidence="2" id="KW-1185">Reference proteome</keyword>
<name>A0ABP7W680_9GAMM</name>
<proteinExistence type="predicted"/>